<accession>A0ABP5Z974</accession>
<keyword evidence="3" id="KW-1185">Reference proteome</keyword>
<evidence type="ECO:0000313" key="3">
    <source>
        <dbReference type="Proteomes" id="UP001499942"/>
    </source>
</evidence>
<comment type="caution">
    <text evidence="2">The sequence shown here is derived from an EMBL/GenBank/DDBJ whole genome shotgun (WGS) entry which is preliminary data.</text>
</comment>
<keyword evidence="1" id="KW-1133">Transmembrane helix</keyword>
<gene>
    <name evidence="2" type="ORF">GCM10010393_28310</name>
</gene>
<keyword evidence="1" id="KW-0472">Membrane</keyword>
<evidence type="ECO:0000256" key="1">
    <source>
        <dbReference type="SAM" id="Phobius"/>
    </source>
</evidence>
<keyword evidence="1" id="KW-0812">Transmembrane</keyword>
<proteinExistence type="predicted"/>
<feature type="transmembrane region" description="Helical" evidence="1">
    <location>
        <begin position="61"/>
        <end position="80"/>
    </location>
</feature>
<feature type="transmembrane region" description="Helical" evidence="1">
    <location>
        <begin position="37"/>
        <end position="55"/>
    </location>
</feature>
<reference evidence="3" key="1">
    <citation type="journal article" date="2019" name="Int. J. Syst. Evol. Microbiol.">
        <title>The Global Catalogue of Microorganisms (GCM) 10K type strain sequencing project: providing services to taxonomists for standard genome sequencing and annotation.</title>
        <authorList>
            <consortium name="The Broad Institute Genomics Platform"/>
            <consortium name="The Broad Institute Genome Sequencing Center for Infectious Disease"/>
            <person name="Wu L."/>
            <person name="Ma J."/>
        </authorList>
    </citation>
    <scope>NUCLEOTIDE SEQUENCE [LARGE SCALE GENOMIC DNA]</scope>
    <source>
        <strain evidence="3">JCM 5062</strain>
    </source>
</reference>
<organism evidence="2 3">
    <name type="scientific">Streptomyces gobitricini</name>
    <dbReference type="NCBI Taxonomy" id="68211"/>
    <lineage>
        <taxon>Bacteria</taxon>
        <taxon>Bacillati</taxon>
        <taxon>Actinomycetota</taxon>
        <taxon>Actinomycetes</taxon>
        <taxon>Kitasatosporales</taxon>
        <taxon>Streptomycetaceae</taxon>
        <taxon>Streptomyces</taxon>
    </lineage>
</organism>
<dbReference type="EMBL" id="BAAASR010000015">
    <property type="protein sequence ID" value="GAA2494640.1"/>
    <property type="molecule type" value="Genomic_DNA"/>
</dbReference>
<protein>
    <submittedName>
        <fullName evidence="2">Uncharacterized protein</fullName>
    </submittedName>
</protein>
<evidence type="ECO:0000313" key="2">
    <source>
        <dbReference type="EMBL" id="GAA2494640.1"/>
    </source>
</evidence>
<sequence length="88" mass="9285">MVTAATTLADRRLVGHAAGDREATGEDDVSDRTKHSAALLLLISSAAALVIFSPDAVDQPVVRWTALGTACASLVGVVSVRRSRQRRE</sequence>
<name>A0ABP5Z974_9ACTN</name>
<dbReference type="Proteomes" id="UP001499942">
    <property type="component" value="Unassembled WGS sequence"/>
</dbReference>